<evidence type="ECO:0000259" key="1">
    <source>
        <dbReference type="Pfam" id="PF00079"/>
    </source>
</evidence>
<organism evidence="2">
    <name type="scientific">Homalodisca liturata</name>
    <dbReference type="NCBI Taxonomy" id="320908"/>
    <lineage>
        <taxon>Eukaryota</taxon>
        <taxon>Metazoa</taxon>
        <taxon>Ecdysozoa</taxon>
        <taxon>Arthropoda</taxon>
        <taxon>Hexapoda</taxon>
        <taxon>Insecta</taxon>
        <taxon>Pterygota</taxon>
        <taxon>Neoptera</taxon>
        <taxon>Paraneoptera</taxon>
        <taxon>Hemiptera</taxon>
        <taxon>Auchenorrhyncha</taxon>
        <taxon>Membracoidea</taxon>
        <taxon>Cicadellidae</taxon>
        <taxon>Cicadellinae</taxon>
        <taxon>Proconiini</taxon>
        <taxon>Homalodisca</taxon>
    </lineage>
</organism>
<dbReference type="AlphaFoldDB" id="A0A1B6JRT1"/>
<protein>
    <recommendedName>
        <fullName evidence="1">Serpin domain-containing protein</fullName>
    </recommendedName>
</protein>
<feature type="domain" description="Serpin" evidence="1">
    <location>
        <begin position="2"/>
        <end position="139"/>
    </location>
</feature>
<feature type="non-terminal residue" evidence="2">
    <location>
        <position position="1"/>
    </location>
</feature>
<dbReference type="Gene3D" id="2.30.39.10">
    <property type="entry name" value="Alpha-1-antitrypsin, domain 1"/>
    <property type="match status" value="1"/>
</dbReference>
<gene>
    <name evidence="2" type="ORF">g.2274</name>
</gene>
<dbReference type="SUPFAM" id="SSF56574">
    <property type="entry name" value="Serpins"/>
    <property type="match status" value="1"/>
</dbReference>
<dbReference type="Pfam" id="PF00079">
    <property type="entry name" value="Serpin"/>
    <property type="match status" value="1"/>
</dbReference>
<reference evidence="2" key="1">
    <citation type="submission" date="2015-11" db="EMBL/GenBank/DDBJ databases">
        <title>De novo transcriptome assembly of four potential Pierce s Disease insect vectors from Arizona vineyards.</title>
        <authorList>
            <person name="Tassone E.E."/>
        </authorList>
    </citation>
    <scope>NUCLEOTIDE SEQUENCE</scope>
</reference>
<proteinExistence type="predicted"/>
<accession>A0A1B6JRT1</accession>
<evidence type="ECO:0000313" key="2">
    <source>
        <dbReference type="EMBL" id="JAT01833.1"/>
    </source>
</evidence>
<dbReference type="InterPro" id="IPR042185">
    <property type="entry name" value="Serpin_sf_2"/>
</dbReference>
<dbReference type="InterPro" id="IPR023796">
    <property type="entry name" value="Serpin_dom"/>
</dbReference>
<dbReference type="EMBL" id="GECU01005874">
    <property type="protein sequence ID" value="JAT01833.1"/>
    <property type="molecule type" value="Transcribed_RNA"/>
</dbReference>
<sequence>IYVSLVHFADQWNRRFPEKNTGEGKFYVENRKTISRVFMRKTDYMRHRVCEGGDGGYGFDLVAIPYAGMDQNKELTRYMVYLVPRRADADLGRIWKDFFYGAAKGDPGKLLRSCHLKMIDLDVPKIEGLRSDIVLSEILRGTHGSGPEGAAGSRVSVCIDVNERGMDGSALEDSGCACCAHKVEKVRINRPYIAFVFDMRINRVLFVVKDTGY</sequence>
<feature type="non-terminal residue" evidence="2">
    <location>
        <position position="213"/>
    </location>
</feature>
<name>A0A1B6JRT1_9HEMI</name>
<dbReference type="InterPro" id="IPR036186">
    <property type="entry name" value="Serpin_sf"/>
</dbReference>